<keyword evidence="2" id="KW-1185">Reference proteome</keyword>
<name>A0A4V6NGV6_HYDET</name>
<organism evidence="1 2">
    <name type="scientific">Hydrogenispora ethanolica</name>
    <dbReference type="NCBI Taxonomy" id="1082276"/>
    <lineage>
        <taxon>Bacteria</taxon>
        <taxon>Bacillati</taxon>
        <taxon>Bacillota</taxon>
        <taxon>Hydrogenispora</taxon>
    </lineage>
</organism>
<gene>
    <name evidence="1" type="ORF">EDC14_10175</name>
</gene>
<dbReference type="EMBL" id="SLUN01000017">
    <property type="protein sequence ID" value="TCL65257.1"/>
    <property type="molecule type" value="Genomic_DNA"/>
</dbReference>
<protein>
    <submittedName>
        <fullName evidence="1">Uncharacterized protein DUF3788</fullName>
    </submittedName>
</protein>
<dbReference type="Proteomes" id="UP000295008">
    <property type="component" value="Unassembled WGS sequence"/>
</dbReference>
<accession>A0A4V6NGV6</accession>
<reference evidence="1 2" key="1">
    <citation type="submission" date="2019-03" db="EMBL/GenBank/DDBJ databases">
        <title>Genomic Encyclopedia of Type Strains, Phase IV (KMG-IV): sequencing the most valuable type-strain genomes for metagenomic binning, comparative biology and taxonomic classification.</title>
        <authorList>
            <person name="Goeker M."/>
        </authorList>
    </citation>
    <scope>NUCLEOTIDE SEQUENCE [LARGE SCALE GENOMIC DNA]</scope>
    <source>
        <strain evidence="1 2">LX-B</strain>
    </source>
</reference>
<evidence type="ECO:0000313" key="1">
    <source>
        <dbReference type="EMBL" id="TCL65257.1"/>
    </source>
</evidence>
<proteinExistence type="predicted"/>
<comment type="caution">
    <text evidence="1">The sequence shown here is derived from an EMBL/GenBank/DDBJ whole genome shotgun (WGS) entry which is preliminary data.</text>
</comment>
<dbReference type="InterPro" id="IPR024265">
    <property type="entry name" value="DUF3788"/>
</dbReference>
<dbReference type="AlphaFoldDB" id="A0A4V6NGV6"/>
<sequence>MDAGRAPDLAALTGYIDGPARGRWLELNRFLQERYRVGPKIAYSRCSAKPGWNVKYQKSGKSLCTLYPERDGFVALVVLRQELLPLLEATSAGLWDEAILAPARTAKPFNGTVWLMIPVTGDRVVADLKQLLLLKQEGTLP</sequence>
<evidence type="ECO:0000313" key="2">
    <source>
        <dbReference type="Proteomes" id="UP000295008"/>
    </source>
</evidence>
<dbReference type="Pfam" id="PF12663">
    <property type="entry name" value="DUF3788"/>
    <property type="match status" value="1"/>
</dbReference>